<dbReference type="InterPro" id="IPR028263">
    <property type="entry name" value="FliG_N"/>
</dbReference>
<dbReference type="PANTHER" id="PTHR30534">
    <property type="entry name" value="FLAGELLAR MOTOR SWITCH PROTEIN FLIG"/>
    <property type="match status" value="1"/>
</dbReference>
<feature type="domain" description="Flagellar motor switch protein FliG N-terminal" evidence="13">
    <location>
        <begin position="20"/>
        <end position="116"/>
    </location>
</feature>
<evidence type="ECO:0000256" key="2">
    <source>
        <dbReference type="ARBA" id="ARBA00004413"/>
    </source>
</evidence>
<accession>A0A7W6G900</accession>
<dbReference type="InterPro" id="IPR023087">
    <property type="entry name" value="Flg_Motor_Flig_C"/>
</dbReference>
<protein>
    <recommendedName>
        <fullName evidence="4">Flagellar motor switch protein FliG</fullName>
    </recommendedName>
</protein>
<organism evidence="14 15">
    <name type="scientific">Novosphingobium sediminicola</name>
    <dbReference type="NCBI Taxonomy" id="563162"/>
    <lineage>
        <taxon>Bacteria</taxon>
        <taxon>Pseudomonadati</taxon>
        <taxon>Pseudomonadota</taxon>
        <taxon>Alphaproteobacteria</taxon>
        <taxon>Sphingomonadales</taxon>
        <taxon>Sphingomonadaceae</taxon>
        <taxon>Novosphingobium</taxon>
    </lineage>
</organism>
<evidence type="ECO:0000259" key="13">
    <source>
        <dbReference type="Pfam" id="PF14842"/>
    </source>
</evidence>
<evidence type="ECO:0000259" key="11">
    <source>
        <dbReference type="Pfam" id="PF01706"/>
    </source>
</evidence>
<dbReference type="PRINTS" id="PR00954">
    <property type="entry name" value="FLGMOTORFLIG"/>
</dbReference>
<dbReference type="InterPro" id="IPR000090">
    <property type="entry name" value="Flg_Motor_Flig"/>
</dbReference>
<sequence length="348" mass="37677">MSEMNSIEMQDAAALAIPPLSDAEAAAVLVMLLDEDQASRMLGQLSPAELQLLGQKMCALGEIGPEAICRAVDGFAARTEKLGIHAWGRTDRVHGMMRRAVGTIKADNLMERIAPEAPPASPLDITRWLNPAAIVPLVRGEHPQAIAVLLIQLEADVAAKVLHSLPPEQQTQVVHRVATMGPVSPEALLMLEELLSRRIIEFHGRGTLAMGGAKNAAEIINNSAKTVEKRVIPEITKMDKALARAIENEMFKFEHLFELDPKSMGALLREVESDILINALKGIAEDQRDVFFAAMSSRAADGVKDEIASRGRLKMADCVEAQKQIVTAARRLAAEGVISFGSGEDDYV</sequence>
<evidence type="ECO:0000313" key="14">
    <source>
        <dbReference type="EMBL" id="MBB3956547.1"/>
    </source>
</evidence>
<comment type="subcellular location">
    <subcellularLocation>
        <location evidence="1">Bacterial flagellum basal body</location>
    </subcellularLocation>
    <subcellularLocation>
        <location evidence="2">Cell membrane</location>
        <topology evidence="2">Peripheral membrane protein</topology>
        <orientation evidence="2">Cytoplasmic side</orientation>
    </subcellularLocation>
</comment>
<dbReference type="Proteomes" id="UP000548867">
    <property type="component" value="Unassembled WGS sequence"/>
</dbReference>
<keyword evidence="9" id="KW-0975">Bacterial flagellum</keyword>
<feature type="domain" description="Flagellar motor switch protein FliG C-terminal" evidence="11">
    <location>
        <begin position="234"/>
        <end position="339"/>
    </location>
</feature>
<evidence type="ECO:0000256" key="7">
    <source>
        <dbReference type="ARBA" id="ARBA00022779"/>
    </source>
</evidence>
<dbReference type="Pfam" id="PF14841">
    <property type="entry name" value="FliG_M"/>
    <property type="match status" value="1"/>
</dbReference>
<dbReference type="GO" id="GO:0005886">
    <property type="term" value="C:plasma membrane"/>
    <property type="evidence" value="ECO:0007669"/>
    <property type="project" value="UniProtKB-SubCell"/>
</dbReference>
<evidence type="ECO:0000259" key="12">
    <source>
        <dbReference type="Pfam" id="PF14841"/>
    </source>
</evidence>
<comment type="function">
    <text evidence="10">FliG is one of three proteins (FliG, FliN, FliM) that forms the rotor-mounted switch complex (C ring), located at the base of the basal body. This complex interacts with the CheY and CheZ chemotaxis proteins, in addition to contacting components of the motor that determine the direction of flagellar rotation.</text>
</comment>
<evidence type="ECO:0000256" key="1">
    <source>
        <dbReference type="ARBA" id="ARBA00004117"/>
    </source>
</evidence>
<dbReference type="GO" id="GO:0003774">
    <property type="term" value="F:cytoskeletal motor activity"/>
    <property type="evidence" value="ECO:0007669"/>
    <property type="project" value="InterPro"/>
</dbReference>
<keyword evidence="6" id="KW-0145">Chemotaxis</keyword>
<keyword evidence="14" id="KW-0282">Flagellum</keyword>
<reference evidence="14 15" key="1">
    <citation type="submission" date="2020-08" db="EMBL/GenBank/DDBJ databases">
        <title>Genomic Encyclopedia of Type Strains, Phase IV (KMG-IV): sequencing the most valuable type-strain genomes for metagenomic binning, comparative biology and taxonomic classification.</title>
        <authorList>
            <person name="Goeker M."/>
        </authorList>
    </citation>
    <scope>NUCLEOTIDE SEQUENCE [LARGE SCALE GENOMIC DNA]</scope>
    <source>
        <strain evidence="14 15">DSM 27057</strain>
    </source>
</reference>
<feature type="domain" description="Flagellar motor switch protein FliG middle" evidence="12">
    <location>
        <begin position="131"/>
        <end position="201"/>
    </location>
</feature>
<keyword evidence="7" id="KW-0283">Flagellar rotation</keyword>
<dbReference type="PANTHER" id="PTHR30534:SF0">
    <property type="entry name" value="FLAGELLAR MOTOR SWITCH PROTEIN FLIG"/>
    <property type="match status" value="1"/>
</dbReference>
<evidence type="ECO:0000256" key="5">
    <source>
        <dbReference type="ARBA" id="ARBA00022475"/>
    </source>
</evidence>
<evidence type="ECO:0000256" key="9">
    <source>
        <dbReference type="ARBA" id="ARBA00023143"/>
    </source>
</evidence>
<keyword evidence="14" id="KW-0966">Cell projection</keyword>
<evidence type="ECO:0000256" key="3">
    <source>
        <dbReference type="ARBA" id="ARBA00010299"/>
    </source>
</evidence>
<dbReference type="InterPro" id="IPR032779">
    <property type="entry name" value="FliG_M"/>
</dbReference>
<evidence type="ECO:0000256" key="6">
    <source>
        <dbReference type="ARBA" id="ARBA00022500"/>
    </source>
</evidence>
<gene>
    <name evidence="14" type="ORF">GGR38_003512</name>
</gene>
<evidence type="ECO:0000256" key="4">
    <source>
        <dbReference type="ARBA" id="ARBA00021870"/>
    </source>
</evidence>
<dbReference type="EMBL" id="JACIDX010000014">
    <property type="protein sequence ID" value="MBB3956547.1"/>
    <property type="molecule type" value="Genomic_DNA"/>
</dbReference>
<proteinExistence type="inferred from homology"/>
<keyword evidence="14" id="KW-0969">Cilium</keyword>
<dbReference type="Pfam" id="PF01706">
    <property type="entry name" value="FliG_C"/>
    <property type="match status" value="1"/>
</dbReference>
<dbReference type="RefSeq" id="WP_246404869.1">
    <property type="nucleotide sequence ID" value="NZ_JACIDX010000014.1"/>
</dbReference>
<keyword evidence="8" id="KW-0472">Membrane</keyword>
<keyword evidence="15" id="KW-1185">Reference proteome</keyword>
<dbReference type="SUPFAM" id="SSF48029">
    <property type="entry name" value="FliG"/>
    <property type="match status" value="2"/>
</dbReference>
<dbReference type="GO" id="GO:0071973">
    <property type="term" value="P:bacterial-type flagellum-dependent cell motility"/>
    <property type="evidence" value="ECO:0007669"/>
    <property type="project" value="InterPro"/>
</dbReference>
<dbReference type="Pfam" id="PF14842">
    <property type="entry name" value="FliG_N"/>
    <property type="match status" value="1"/>
</dbReference>
<dbReference type="Gene3D" id="1.10.220.30">
    <property type="match status" value="3"/>
</dbReference>
<evidence type="ECO:0000256" key="8">
    <source>
        <dbReference type="ARBA" id="ARBA00023136"/>
    </source>
</evidence>
<dbReference type="GO" id="GO:0009425">
    <property type="term" value="C:bacterial-type flagellum basal body"/>
    <property type="evidence" value="ECO:0007669"/>
    <property type="project" value="UniProtKB-SubCell"/>
</dbReference>
<comment type="similarity">
    <text evidence="3">Belongs to the FliG family.</text>
</comment>
<evidence type="ECO:0000313" key="15">
    <source>
        <dbReference type="Proteomes" id="UP000548867"/>
    </source>
</evidence>
<comment type="caution">
    <text evidence="14">The sequence shown here is derived from an EMBL/GenBank/DDBJ whole genome shotgun (WGS) entry which is preliminary data.</text>
</comment>
<dbReference type="InterPro" id="IPR011002">
    <property type="entry name" value="FliG_a-hlx"/>
</dbReference>
<dbReference type="AlphaFoldDB" id="A0A7W6G900"/>
<evidence type="ECO:0000256" key="10">
    <source>
        <dbReference type="ARBA" id="ARBA00025598"/>
    </source>
</evidence>
<keyword evidence="5" id="KW-1003">Cell membrane</keyword>
<name>A0A7W6G900_9SPHN</name>
<dbReference type="GO" id="GO:0006935">
    <property type="term" value="P:chemotaxis"/>
    <property type="evidence" value="ECO:0007669"/>
    <property type="project" value="UniProtKB-KW"/>
</dbReference>